<feature type="transmembrane region" description="Helical" evidence="1">
    <location>
        <begin position="43"/>
        <end position="65"/>
    </location>
</feature>
<dbReference type="AlphaFoldDB" id="A0A2R6Y1K1"/>
<gene>
    <name evidence="2" type="ORF">BSOLF_0103</name>
    <name evidence="3" type="ORF">BSOLF_1246</name>
</gene>
<evidence type="ECO:0000256" key="1">
    <source>
        <dbReference type="SAM" id="Phobius"/>
    </source>
</evidence>
<accession>A0A2R6Y1K1</accession>
<organism evidence="2 4">
    <name type="scientific">Candidatus Carbonibacillus altaicus</name>
    <dbReference type="NCBI Taxonomy" id="2163959"/>
    <lineage>
        <taxon>Bacteria</taxon>
        <taxon>Bacillati</taxon>
        <taxon>Bacillota</taxon>
        <taxon>Bacilli</taxon>
        <taxon>Bacillales</taxon>
        <taxon>Candidatus Carbonibacillus</taxon>
    </lineage>
</organism>
<keyword evidence="1" id="KW-0472">Membrane</keyword>
<evidence type="ECO:0000313" key="4">
    <source>
        <dbReference type="Proteomes" id="UP000244338"/>
    </source>
</evidence>
<evidence type="ECO:0008006" key="5">
    <source>
        <dbReference type="Google" id="ProtNLM"/>
    </source>
</evidence>
<keyword evidence="1" id="KW-1133">Transmembrane helix</keyword>
<evidence type="ECO:0000313" key="3">
    <source>
        <dbReference type="EMBL" id="PTQ57542.1"/>
    </source>
</evidence>
<reference evidence="2" key="2">
    <citation type="journal article" date="2018" name="Sci. Rep.">
        <title>Lignite coal burning seam in the remote Altai Mountains harbors a hydrogen-driven thermophilic microbial community.</title>
        <authorList>
            <person name="Kadnikov V.V."/>
            <person name="Mardanov A.V."/>
            <person name="Ivasenko D.A."/>
            <person name="Beletsky A.V."/>
            <person name="Karnachuk O.V."/>
            <person name="Ravin N.V."/>
        </authorList>
    </citation>
    <scope>NUCLEOTIDE SEQUENCE</scope>
    <source>
        <strain evidence="2">AL32</strain>
    </source>
</reference>
<dbReference type="PANTHER" id="PTHR38441:SF1">
    <property type="entry name" value="MEMBRANE PROTEIN"/>
    <property type="match status" value="1"/>
</dbReference>
<dbReference type="EMBL" id="PEBX01000025">
    <property type="protein sequence ID" value="PTQ56551.1"/>
    <property type="molecule type" value="Genomic_DNA"/>
</dbReference>
<name>A0A2R6Y1K1_9BACL</name>
<proteinExistence type="predicted"/>
<sequence length="127" mass="14089">MAEIAASTRGIAEPLRQEVGSTKLAEIADTQAFKELRRAKLSFIWPVTLLFVAFYLLLPLLAGYAKPLMSKYVVGFVTFGYAYGLIYYLVAWGLAFLYVAVARRFDRASQAIARQSVENTAQSPNSV</sequence>
<dbReference type="Proteomes" id="UP000244338">
    <property type="component" value="Unassembled WGS sequence"/>
</dbReference>
<evidence type="ECO:0000313" key="2">
    <source>
        <dbReference type="EMBL" id="PTQ56551.1"/>
    </source>
</evidence>
<dbReference type="InterPro" id="IPR007436">
    <property type="entry name" value="DUF485"/>
</dbReference>
<keyword evidence="1" id="KW-0812">Transmembrane</keyword>
<dbReference type="PANTHER" id="PTHR38441">
    <property type="entry name" value="INTEGRAL MEMBRANE PROTEIN-RELATED"/>
    <property type="match status" value="1"/>
</dbReference>
<dbReference type="Pfam" id="PF04341">
    <property type="entry name" value="DUF485"/>
    <property type="match status" value="1"/>
</dbReference>
<feature type="transmembrane region" description="Helical" evidence="1">
    <location>
        <begin position="85"/>
        <end position="105"/>
    </location>
</feature>
<reference evidence="4" key="1">
    <citation type="journal article" date="2018" name="Sci. Rep.">
        <title>Lignite coal burning seam in the remote Altai Mountains harbors a hydrogen-driven thermophilic microbial community.</title>
        <authorList>
            <person name="Kadnikov V.V."/>
            <person name="Mardanov A.V."/>
            <person name="Ivasenko D.A."/>
            <person name="Antsiferov D.V."/>
            <person name="Beletsky A.V."/>
            <person name="Karnachuk O.V."/>
            <person name="Ravin N.V."/>
        </authorList>
    </citation>
    <scope>NUCLEOTIDE SEQUENCE [LARGE SCALE GENOMIC DNA]</scope>
</reference>
<protein>
    <recommendedName>
        <fullName evidence="5">DUF485 domain-containing protein</fullName>
    </recommendedName>
</protein>
<dbReference type="EMBL" id="PEBX01000005">
    <property type="protein sequence ID" value="PTQ57542.1"/>
    <property type="molecule type" value="Genomic_DNA"/>
</dbReference>
<comment type="caution">
    <text evidence="2">The sequence shown here is derived from an EMBL/GenBank/DDBJ whole genome shotgun (WGS) entry which is preliminary data.</text>
</comment>